<dbReference type="Pfam" id="PF11066">
    <property type="entry name" value="DUF2867"/>
    <property type="match status" value="1"/>
</dbReference>
<organism evidence="1">
    <name type="scientific">hydrothermal vent metagenome</name>
    <dbReference type="NCBI Taxonomy" id="652676"/>
    <lineage>
        <taxon>unclassified sequences</taxon>
        <taxon>metagenomes</taxon>
        <taxon>ecological metagenomes</taxon>
    </lineage>
</organism>
<reference evidence="1" key="1">
    <citation type="submission" date="2018-06" db="EMBL/GenBank/DDBJ databases">
        <authorList>
            <person name="Zhirakovskaya E."/>
        </authorList>
    </citation>
    <scope>NUCLEOTIDE SEQUENCE</scope>
</reference>
<gene>
    <name evidence="1" type="ORF">MNBD_GAMMA23-506</name>
</gene>
<name>A0A3B1AKM1_9ZZZZ</name>
<evidence type="ECO:0000313" key="1">
    <source>
        <dbReference type="EMBL" id="VAW93216.1"/>
    </source>
</evidence>
<accession>A0A3B1AKM1</accession>
<evidence type="ECO:0008006" key="2">
    <source>
        <dbReference type="Google" id="ProtNLM"/>
    </source>
</evidence>
<proteinExistence type="predicted"/>
<dbReference type="AlphaFoldDB" id="A0A3B1AKM1"/>
<dbReference type="InterPro" id="IPR021295">
    <property type="entry name" value="DUF2867"/>
</dbReference>
<dbReference type="EMBL" id="UOFT01000032">
    <property type="protein sequence ID" value="VAW93216.1"/>
    <property type="molecule type" value="Genomic_DNA"/>
</dbReference>
<protein>
    <recommendedName>
        <fullName evidence="2">DUF2867 domain-containing protein</fullName>
    </recommendedName>
</protein>
<sequence length="170" mass="19234">MKILSSIPVNSVLYEESKKASYKDSVRILTARSDVQSWELIAAFFNSAPKWMVYLLNIRNKIVKLFGLKVGMIDKELVSPPFKAGQQLGVFKLYSVSETESVIGEDDKHLDFRISFIIDTKNGNELVMSTVVNINNKLGAVYMFFVKPIHRILVSIMIKKMNTLINLNSG</sequence>